<feature type="domain" description="Glycosyltransferase 2-like" evidence="4">
    <location>
        <begin position="5"/>
        <end position="161"/>
    </location>
</feature>
<organism evidence="5 6">
    <name type="scientific">Enterocloster clostridioformis</name>
    <dbReference type="NCBI Taxonomy" id="1531"/>
    <lineage>
        <taxon>Bacteria</taxon>
        <taxon>Bacillati</taxon>
        <taxon>Bacillota</taxon>
        <taxon>Clostridia</taxon>
        <taxon>Lachnospirales</taxon>
        <taxon>Lachnospiraceae</taxon>
        <taxon>Enterocloster</taxon>
    </lineage>
</organism>
<name>A0A174JID4_9FIRM</name>
<dbReference type="GO" id="GO:0016757">
    <property type="term" value="F:glycosyltransferase activity"/>
    <property type="evidence" value="ECO:0007669"/>
    <property type="project" value="UniProtKB-KW"/>
</dbReference>
<keyword evidence="3 5" id="KW-0808">Transferase</keyword>
<dbReference type="InterPro" id="IPR029044">
    <property type="entry name" value="Nucleotide-diphossugar_trans"/>
</dbReference>
<evidence type="ECO:0000313" key="5">
    <source>
        <dbReference type="EMBL" id="CUO96869.1"/>
    </source>
</evidence>
<dbReference type="InterPro" id="IPR001173">
    <property type="entry name" value="Glyco_trans_2-like"/>
</dbReference>
<evidence type="ECO:0000256" key="3">
    <source>
        <dbReference type="ARBA" id="ARBA00022679"/>
    </source>
</evidence>
<reference evidence="5 6" key="1">
    <citation type="submission" date="2015-09" db="EMBL/GenBank/DDBJ databases">
        <authorList>
            <consortium name="Pathogen Informatics"/>
        </authorList>
    </citation>
    <scope>NUCLEOTIDE SEQUENCE [LARGE SCALE GENOMIC DNA]</scope>
    <source>
        <strain evidence="5 6">2789STDY5834865</strain>
    </source>
</reference>
<dbReference type="RefSeq" id="WP_057571870.1">
    <property type="nucleotide sequence ID" value="NZ_CZAB01000018.1"/>
</dbReference>
<accession>A0A174JID4</accession>
<dbReference type="Gene3D" id="3.90.550.10">
    <property type="entry name" value="Spore Coat Polysaccharide Biosynthesis Protein SpsA, Chain A"/>
    <property type="match status" value="1"/>
</dbReference>
<dbReference type="EMBL" id="CZAB01000018">
    <property type="protein sequence ID" value="CUO96869.1"/>
    <property type="molecule type" value="Genomic_DNA"/>
</dbReference>
<dbReference type="Pfam" id="PF00535">
    <property type="entry name" value="Glycos_transf_2"/>
    <property type="match status" value="1"/>
</dbReference>
<dbReference type="SUPFAM" id="SSF53448">
    <property type="entry name" value="Nucleotide-diphospho-sugar transferases"/>
    <property type="match status" value="1"/>
</dbReference>
<dbReference type="AlphaFoldDB" id="A0A174JID4"/>
<evidence type="ECO:0000256" key="1">
    <source>
        <dbReference type="ARBA" id="ARBA00006739"/>
    </source>
</evidence>
<evidence type="ECO:0000259" key="4">
    <source>
        <dbReference type="Pfam" id="PF00535"/>
    </source>
</evidence>
<protein>
    <submittedName>
        <fullName evidence="5">Glycosyltransferase</fullName>
    </submittedName>
</protein>
<comment type="similarity">
    <text evidence="1">Belongs to the glycosyltransferase 2 family.</text>
</comment>
<evidence type="ECO:0000313" key="6">
    <source>
        <dbReference type="Proteomes" id="UP000095512"/>
    </source>
</evidence>
<dbReference type="InterPro" id="IPR050834">
    <property type="entry name" value="Glycosyltransf_2"/>
</dbReference>
<sequence>MKSYSVLMSVYAKEQPQFLKLAIESILNQTVSTNEFVIVCDGPLTQALDDVLDSYSDKYKSLFKFIRLPQNLGLGPALQEGIRYCNNELIARMDSDDISCLTRMQRQLQLFDEDEKLDFCSGHIAEFDNNPQDIVAYRRVPCTHSEILEYAHKRNPMNHMAVMYKKSKVLGVGGYEDIKGFEDYFLWVKMLQNRCRARNIDDVLVFARVGNGMSKRRGGIKYLRQIAYLERKFYKMGFLSQKEYIFNTIVRSSICLMPNDIRQFIYKSFLRI</sequence>
<gene>
    <name evidence="5" type="ORF">ERS852480_02334</name>
</gene>
<keyword evidence="2" id="KW-0328">Glycosyltransferase</keyword>
<dbReference type="PANTHER" id="PTHR43685">
    <property type="entry name" value="GLYCOSYLTRANSFERASE"/>
    <property type="match status" value="1"/>
</dbReference>
<proteinExistence type="inferred from homology"/>
<evidence type="ECO:0000256" key="2">
    <source>
        <dbReference type="ARBA" id="ARBA00022676"/>
    </source>
</evidence>
<dbReference type="Proteomes" id="UP000095512">
    <property type="component" value="Unassembled WGS sequence"/>
</dbReference>
<dbReference type="PANTHER" id="PTHR43685:SF5">
    <property type="entry name" value="GLYCOSYLTRANSFERASE EPSE-RELATED"/>
    <property type="match status" value="1"/>
</dbReference>